<reference evidence="8 9" key="1">
    <citation type="submission" date="2019-05" db="EMBL/GenBank/DDBJ databases">
        <title>A comparative analysis of the Nautiliaceae.</title>
        <authorList>
            <person name="Grosche A."/>
            <person name="Smedile F."/>
            <person name="Vetriani C."/>
        </authorList>
    </citation>
    <scope>NUCLEOTIDE SEQUENCE [LARGE SCALE GENOMIC DNA]</scope>
    <source>
        <strain evidence="8 9">TB-2</strain>
    </source>
</reference>
<evidence type="ECO:0000256" key="3">
    <source>
        <dbReference type="ARBA" id="ARBA00022692"/>
    </source>
</evidence>
<dbReference type="PANTHER" id="PTHR45724:SF13">
    <property type="entry name" value="AQUAPORIN NIP1-1-RELATED"/>
    <property type="match status" value="1"/>
</dbReference>
<evidence type="ECO:0000313" key="8">
    <source>
        <dbReference type="EMBL" id="QCT93673.1"/>
    </source>
</evidence>
<feature type="transmembrane region" description="Helical" evidence="7">
    <location>
        <begin position="12"/>
        <end position="29"/>
    </location>
</feature>
<feature type="transmembrane region" description="Helical" evidence="7">
    <location>
        <begin position="122"/>
        <end position="142"/>
    </location>
</feature>
<dbReference type="InterPro" id="IPR034294">
    <property type="entry name" value="Aquaporin_transptr"/>
</dbReference>
<dbReference type="PROSITE" id="PS51257">
    <property type="entry name" value="PROKAR_LIPOPROTEIN"/>
    <property type="match status" value="1"/>
</dbReference>
<proteinExistence type="inferred from homology"/>
<dbReference type="PROSITE" id="PS00221">
    <property type="entry name" value="MIP"/>
    <property type="match status" value="1"/>
</dbReference>
<keyword evidence="2 6" id="KW-0813">Transport</keyword>
<protein>
    <submittedName>
        <fullName evidence="8">MIP family channel protein</fullName>
    </submittedName>
</protein>
<dbReference type="InterPro" id="IPR022357">
    <property type="entry name" value="MIP_CS"/>
</dbReference>
<keyword evidence="5 7" id="KW-0472">Membrane</keyword>
<dbReference type="SUPFAM" id="SSF81338">
    <property type="entry name" value="Aquaporin-like"/>
    <property type="match status" value="1"/>
</dbReference>
<dbReference type="EMBL" id="CP040463">
    <property type="protein sequence ID" value="QCT93673.1"/>
    <property type="molecule type" value="Genomic_DNA"/>
</dbReference>
<dbReference type="InterPro" id="IPR000425">
    <property type="entry name" value="MIP"/>
</dbReference>
<evidence type="ECO:0000256" key="2">
    <source>
        <dbReference type="ARBA" id="ARBA00022448"/>
    </source>
</evidence>
<dbReference type="PANTHER" id="PTHR45724">
    <property type="entry name" value="AQUAPORIN NIP2-1"/>
    <property type="match status" value="1"/>
</dbReference>
<keyword evidence="9" id="KW-1185">Reference proteome</keyword>
<name>A0ABX5V5W7_9BACT</name>
<dbReference type="Gene3D" id="1.20.1080.10">
    <property type="entry name" value="Glycerol uptake facilitator protein"/>
    <property type="match status" value="1"/>
</dbReference>
<dbReference type="InterPro" id="IPR023271">
    <property type="entry name" value="Aquaporin-like"/>
</dbReference>
<accession>A0ABX5V5W7</accession>
<evidence type="ECO:0000256" key="5">
    <source>
        <dbReference type="ARBA" id="ARBA00023136"/>
    </source>
</evidence>
<evidence type="ECO:0000256" key="6">
    <source>
        <dbReference type="RuleBase" id="RU000477"/>
    </source>
</evidence>
<dbReference type="Pfam" id="PF00230">
    <property type="entry name" value="MIP"/>
    <property type="match status" value="1"/>
</dbReference>
<keyword evidence="4 7" id="KW-1133">Transmembrane helix</keyword>
<feature type="transmembrane region" description="Helical" evidence="7">
    <location>
        <begin position="154"/>
        <end position="176"/>
    </location>
</feature>
<feature type="transmembrane region" description="Helical" evidence="7">
    <location>
        <begin position="79"/>
        <end position="102"/>
    </location>
</feature>
<keyword evidence="3 6" id="KW-0812">Transmembrane</keyword>
<feature type="transmembrane region" description="Helical" evidence="7">
    <location>
        <begin position="35"/>
        <end position="58"/>
    </location>
</feature>
<gene>
    <name evidence="8" type="ORF">FE773_00250</name>
</gene>
<comment type="similarity">
    <text evidence="6">Belongs to the MIP/aquaporin (TC 1.A.8) family.</text>
</comment>
<dbReference type="PRINTS" id="PR00783">
    <property type="entry name" value="MINTRINSICP"/>
</dbReference>
<dbReference type="RefSeq" id="WP_138322688.1">
    <property type="nucleotide sequence ID" value="NZ_CP040463.1"/>
</dbReference>
<dbReference type="Proteomes" id="UP000306825">
    <property type="component" value="Chromosome"/>
</dbReference>
<evidence type="ECO:0000256" key="7">
    <source>
        <dbReference type="SAM" id="Phobius"/>
    </source>
</evidence>
<evidence type="ECO:0000313" key="9">
    <source>
        <dbReference type="Proteomes" id="UP000306825"/>
    </source>
</evidence>
<sequence>MRKEYIAEFLGSYILVFSGCLAIVVDTLFNNLGSIGVSLVFGLVIVALIYAFGHISGAHFNPAVTISFALMKEFDKKEAVKYIFAQISGAIFASFTIYLLVIEYNKSMSELKYLGSTLPSGSLIQSFILEFILTFILMIVIYTSAIHGKAIKSFAGIAIGFTVGIEAMIGGAISGASMNPARSIGPAVVSGNLDSLWLYIVASILGAIVAGVVFINFMKCKGSCE</sequence>
<organism evidence="8 9">
    <name type="scientific">Caminibacter mediatlanticus TB-2</name>
    <dbReference type="NCBI Taxonomy" id="391592"/>
    <lineage>
        <taxon>Bacteria</taxon>
        <taxon>Pseudomonadati</taxon>
        <taxon>Campylobacterota</taxon>
        <taxon>Epsilonproteobacteria</taxon>
        <taxon>Nautiliales</taxon>
        <taxon>Nautiliaceae</taxon>
        <taxon>Caminibacter</taxon>
    </lineage>
</organism>
<evidence type="ECO:0000256" key="4">
    <source>
        <dbReference type="ARBA" id="ARBA00022989"/>
    </source>
</evidence>
<feature type="transmembrane region" description="Helical" evidence="7">
    <location>
        <begin position="196"/>
        <end position="217"/>
    </location>
</feature>
<comment type="subcellular location">
    <subcellularLocation>
        <location evidence="1">Membrane</location>
        <topology evidence="1">Multi-pass membrane protein</topology>
    </subcellularLocation>
</comment>
<evidence type="ECO:0000256" key="1">
    <source>
        <dbReference type="ARBA" id="ARBA00004141"/>
    </source>
</evidence>
<dbReference type="NCBIfam" id="TIGR00861">
    <property type="entry name" value="MIP"/>
    <property type="match status" value="1"/>
</dbReference>